<sequence length="186" mass="20246">MSHSRKRAPLGLFPALQSALSLKGNFYEQVQTTPQHQRLALLVVVLASMSHGLGSLAILSLNQTSLPLLLFLAILDGVLILAGYFLWTLAIFKIGQWLKPIDPGYEDLLGPIGFAYTPQIFNFLTLIPLLGRPIELVLAAWSLLAAIVAIRQGLDISTGKATAICLLTWIPLQVAIGSAQLLYFNQ</sequence>
<evidence type="ECO:0000256" key="1">
    <source>
        <dbReference type="ARBA" id="ARBA00004141"/>
    </source>
</evidence>
<keyword evidence="4 5" id="KW-0472">Membrane</keyword>
<dbReference type="Pfam" id="PF04893">
    <property type="entry name" value="Yip1"/>
    <property type="match status" value="1"/>
</dbReference>
<evidence type="ECO:0000259" key="6">
    <source>
        <dbReference type="Pfam" id="PF04893"/>
    </source>
</evidence>
<evidence type="ECO:0000256" key="3">
    <source>
        <dbReference type="ARBA" id="ARBA00022989"/>
    </source>
</evidence>
<organism evidence="7">
    <name type="scientific">Cyanothece sp. (strain PCC 7425 / ATCC 29141)</name>
    <dbReference type="NCBI Taxonomy" id="395961"/>
    <lineage>
        <taxon>Bacteria</taxon>
        <taxon>Bacillati</taxon>
        <taxon>Cyanobacteriota</taxon>
        <taxon>Cyanophyceae</taxon>
        <taxon>Gomontiellales</taxon>
        <taxon>Cyanothecaceae</taxon>
        <taxon>Cyanothece</taxon>
    </lineage>
</organism>
<dbReference type="KEGG" id="cyn:Cyan7425_2703"/>
<dbReference type="AlphaFoldDB" id="B8HJU7"/>
<evidence type="ECO:0000313" key="7">
    <source>
        <dbReference type="EMBL" id="ACL45050.1"/>
    </source>
</evidence>
<feature type="transmembrane region" description="Helical" evidence="5">
    <location>
        <begin position="160"/>
        <end position="184"/>
    </location>
</feature>
<dbReference type="OrthoDB" id="565087at2"/>
<dbReference type="STRING" id="395961.Cyan7425_2703"/>
<gene>
    <name evidence="7" type="ordered locus">Cyan7425_2703</name>
</gene>
<dbReference type="eggNOG" id="COG4449">
    <property type="taxonomic scope" value="Bacteria"/>
</dbReference>
<feature type="transmembrane region" description="Helical" evidence="5">
    <location>
        <begin position="68"/>
        <end position="92"/>
    </location>
</feature>
<feature type="transmembrane region" description="Helical" evidence="5">
    <location>
        <begin position="37"/>
        <end position="61"/>
    </location>
</feature>
<keyword evidence="3 5" id="KW-1133">Transmembrane helix</keyword>
<evidence type="ECO:0000256" key="4">
    <source>
        <dbReference type="ARBA" id="ARBA00023136"/>
    </source>
</evidence>
<reference evidence="7" key="1">
    <citation type="submission" date="2009-01" db="EMBL/GenBank/DDBJ databases">
        <title>Complete sequence of chromosome Cyanothece sp. PCC 7425.</title>
        <authorList>
            <consortium name="US DOE Joint Genome Institute"/>
            <person name="Lucas S."/>
            <person name="Copeland A."/>
            <person name="Lapidus A."/>
            <person name="Glavina del Rio T."/>
            <person name="Dalin E."/>
            <person name="Tice H."/>
            <person name="Bruce D."/>
            <person name="Goodwin L."/>
            <person name="Pitluck S."/>
            <person name="Sims D."/>
            <person name="Meineke L."/>
            <person name="Brettin T."/>
            <person name="Detter J.C."/>
            <person name="Han C."/>
            <person name="Larimer F."/>
            <person name="Land M."/>
            <person name="Hauser L."/>
            <person name="Kyrpides N."/>
            <person name="Ovchinnikova G."/>
            <person name="Liberton M."/>
            <person name="Stoeckel J."/>
            <person name="Banerjee A."/>
            <person name="Singh A."/>
            <person name="Page L."/>
            <person name="Sato H."/>
            <person name="Zhao L."/>
            <person name="Sherman L."/>
            <person name="Pakrasi H."/>
            <person name="Richardson P."/>
        </authorList>
    </citation>
    <scope>NUCLEOTIDE SEQUENCE</scope>
    <source>
        <strain evidence="7">PCC 7425</strain>
    </source>
</reference>
<dbReference type="EMBL" id="CP001344">
    <property type="protein sequence ID" value="ACL45050.1"/>
    <property type="molecule type" value="Genomic_DNA"/>
</dbReference>
<dbReference type="HOGENOM" id="CLU_1438898_0_0_3"/>
<name>B8HJU7_CYAP4</name>
<feature type="transmembrane region" description="Helical" evidence="5">
    <location>
        <begin position="136"/>
        <end position="154"/>
    </location>
</feature>
<accession>B8HJU7</accession>
<dbReference type="GO" id="GO:0016020">
    <property type="term" value="C:membrane"/>
    <property type="evidence" value="ECO:0007669"/>
    <property type="project" value="UniProtKB-SubCell"/>
</dbReference>
<keyword evidence="2 5" id="KW-0812">Transmembrane</keyword>
<protein>
    <recommendedName>
        <fullName evidence="6">Yip1 domain-containing protein</fullName>
    </recommendedName>
</protein>
<evidence type="ECO:0000256" key="5">
    <source>
        <dbReference type="SAM" id="Phobius"/>
    </source>
</evidence>
<feature type="domain" description="Yip1" evidence="6">
    <location>
        <begin position="25"/>
        <end position="170"/>
    </location>
</feature>
<proteinExistence type="predicted"/>
<dbReference type="InterPro" id="IPR006977">
    <property type="entry name" value="Yip1_dom"/>
</dbReference>
<evidence type="ECO:0000256" key="2">
    <source>
        <dbReference type="ARBA" id="ARBA00022692"/>
    </source>
</evidence>
<comment type="subcellular location">
    <subcellularLocation>
        <location evidence="1">Membrane</location>
        <topology evidence="1">Multi-pass membrane protein</topology>
    </subcellularLocation>
</comment>